<reference evidence="4" key="3">
    <citation type="submission" date="2023-07" db="EMBL/GenBank/DDBJ databases">
        <title>Description of Mycobacterium gordonae subsp. intergordonae subsp.nov. and Mycobacterium gordonae subsp. gordonae subsp. nov.</title>
        <authorList>
            <person name="Huang H."/>
        </authorList>
    </citation>
    <scope>NUCLEOTIDE SEQUENCE [LARGE SCALE GENOMIC DNA]</scope>
    <source>
        <strain evidence="4">24</strain>
    </source>
</reference>
<proteinExistence type="predicted"/>
<dbReference type="KEGG" id="mgor:H0P51_23585"/>
<reference evidence="4" key="1">
    <citation type="submission" date="2020-07" db="EMBL/GenBank/DDBJ databases">
        <title>Description of Mycobacterium gordonae subsp. intergordonae subsp.nov. and Mycobacterium gordonae subsp. gordonae subsp. nov.</title>
        <authorList>
            <person name="Yu X."/>
        </authorList>
    </citation>
    <scope>NUCLEOTIDE SEQUENCE [LARGE SCALE GENOMIC DNA]</scope>
    <source>
        <strain evidence="4">24</strain>
    </source>
</reference>
<protein>
    <recommendedName>
        <fullName evidence="5">Restriction endonuclease subunit S</fullName>
    </recommendedName>
</protein>
<keyword evidence="1" id="KW-0680">Restriction system</keyword>
<dbReference type="RefSeq" id="WP_180915243.1">
    <property type="nucleotide sequence ID" value="NZ_CP059165.1"/>
</dbReference>
<dbReference type="InterPro" id="IPR044946">
    <property type="entry name" value="Restrct_endonuc_typeI_TRD_sf"/>
</dbReference>
<sequence>MGNSSVVEGGVGDFFTQPQAAEWGTVRASSLFKAERRLEASSYLSDGYGKRIAIESRSSGWKPLDDMAKVWQPSRLKGVVVDPSVGKPFFAAGQVFEAQPVARKYLAIEKTPDAAARFVPRGVILLSCSGSVGRTTIAYRLHEGHLITHDLLRIEPRNQNWLGWIYAFMRTPTFRSMATSAHYGHMIKHLEPEHVQRLPCVEVDRKTLVDFNNSFQDVLASRDKAAELTDAAHEAYASALGTDSTPIPMEPTFTTYAHELLKGRRRLDAYHHNTAVREVVSLMQRSSKHIDTLQTVTTGVWWPNRFRRVFGPNGTPYVSAGELFDVNAPITKNIYAGQVANAQDYFVEANWILMARSGQIYGLNGRVILTSDRHTRFFVSEDIIRIVPDRKIIRPGYLEAVLSHPTLGRPVILSYAYGTSIPHLEPGDIWDLPIPRLKAKLESEIAAKIEEAASLRAHADDVEDAMENRAEQIITEYLHV</sequence>
<dbReference type="Proteomes" id="UP000510682">
    <property type="component" value="Chromosome"/>
</dbReference>
<evidence type="ECO:0008006" key="5">
    <source>
        <dbReference type="Google" id="ProtNLM"/>
    </source>
</evidence>
<evidence type="ECO:0000313" key="3">
    <source>
        <dbReference type="EMBL" id="QLL06665.1"/>
    </source>
</evidence>
<dbReference type="EMBL" id="CP059165">
    <property type="protein sequence ID" value="QLL06665.1"/>
    <property type="molecule type" value="Genomic_DNA"/>
</dbReference>
<dbReference type="GO" id="GO:0009307">
    <property type="term" value="P:DNA restriction-modification system"/>
    <property type="evidence" value="ECO:0007669"/>
    <property type="project" value="UniProtKB-KW"/>
</dbReference>
<keyword evidence="4" id="KW-1185">Reference proteome</keyword>
<gene>
    <name evidence="3" type="ORF">H0P51_23585</name>
</gene>
<dbReference type="GO" id="GO:0003677">
    <property type="term" value="F:DNA binding"/>
    <property type="evidence" value="ECO:0007669"/>
    <property type="project" value="UniProtKB-KW"/>
</dbReference>
<name>A0A7D6E764_9MYCO</name>
<dbReference type="SUPFAM" id="SSF116734">
    <property type="entry name" value="DNA methylase specificity domain"/>
    <property type="match status" value="2"/>
</dbReference>
<dbReference type="PANTHER" id="PTHR30408:SF12">
    <property type="entry name" value="TYPE I RESTRICTION ENZYME MJAVIII SPECIFICITY SUBUNIT"/>
    <property type="match status" value="1"/>
</dbReference>
<keyword evidence="2" id="KW-0238">DNA-binding</keyword>
<dbReference type="AlphaFoldDB" id="A0A7D6E764"/>
<dbReference type="Gene3D" id="3.90.220.20">
    <property type="entry name" value="DNA methylase specificity domains"/>
    <property type="match status" value="2"/>
</dbReference>
<dbReference type="InterPro" id="IPR052021">
    <property type="entry name" value="Type-I_RS_S_subunit"/>
</dbReference>
<evidence type="ECO:0000313" key="4">
    <source>
        <dbReference type="Proteomes" id="UP000510682"/>
    </source>
</evidence>
<dbReference type="REBASE" id="411987">
    <property type="entry name" value="S.Mgo24TORF23580P"/>
</dbReference>
<dbReference type="PANTHER" id="PTHR30408">
    <property type="entry name" value="TYPE-1 RESTRICTION ENZYME ECOKI SPECIFICITY PROTEIN"/>
    <property type="match status" value="1"/>
</dbReference>
<accession>A0A7D6E764</accession>
<evidence type="ECO:0000256" key="2">
    <source>
        <dbReference type="ARBA" id="ARBA00023125"/>
    </source>
</evidence>
<organism evidence="3 4">
    <name type="scientific">Mycobacterium vicinigordonae</name>
    <dbReference type="NCBI Taxonomy" id="1719132"/>
    <lineage>
        <taxon>Bacteria</taxon>
        <taxon>Bacillati</taxon>
        <taxon>Actinomycetota</taxon>
        <taxon>Actinomycetes</taxon>
        <taxon>Mycobacteriales</taxon>
        <taxon>Mycobacteriaceae</taxon>
        <taxon>Mycobacterium</taxon>
    </lineage>
</organism>
<reference evidence="3 4" key="2">
    <citation type="submission" date="2020-07" db="EMBL/GenBank/DDBJ databases">
        <authorList>
            <person name="Yu X."/>
        </authorList>
    </citation>
    <scope>NUCLEOTIDE SEQUENCE [LARGE SCALE GENOMIC DNA]</scope>
    <source>
        <strain evidence="4">24</strain>
    </source>
</reference>
<evidence type="ECO:0000256" key="1">
    <source>
        <dbReference type="ARBA" id="ARBA00022747"/>
    </source>
</evidence>